<evidence type="ECO:0000256" key="3">
    <source>
        <dbReference type="ARBA" id="ARBA00022448"/>
    </source>
</evidence>
<evidence type="ECO:0000259" key="8">
    <source>
        <dbReference type="PROSITE" id="PS50850"/>
    </source>
</evidence>
<dbReference type="RefSeq" id="WP_371874654.1">
    <property type="nucleotide sequence ID" value="NZ_BLZR01000001.1"/>
</dbReference>
<feature type="transmembrane region" description="Helical" evidence="7">
    <location>
        <begin position="263"/>
        <end position="280"/>
    </location>
</feature>
<feature type="transmembrane region" description="Helical" evidence="7">
    <location>
        <begin position="380"/>
        <end position="400"/>
    </location>
</feature>
<dbReference type="PROSITE" id="PS00216">
    <property type="entry name" value="SUGAR_TRANSPORT_1"/>
    <property type="match status" value="1"/>
</dbReference>
<feature type="transmembrane region" description="Helical" evidence="7">
    <location>
        <begin position="146"/>
        <end position="167"/>
    </location>
</feature>
<dbReference type="InterPro" id="IPR036259">
    <property type="entry name" value="MFS_trans_sf"/>
</dbReference>
<organism evidence="9 10">
    <name type="scientific">Clostridium fungisolvens</name>
    <dbReference type="NCBI Taxonomy" id="1604897"/>
    <lineage>
        <taxon>Bacteria</taxon>
        <taxon>Bacillati</taxon>
        <taxon>Bacillota</taxon>
        <taxon>Clostridia</taxon>
        <taxon>Eubacteriales</taxon>
        <taxon>Clostridiaceae</taxon>
        <taxon>Clostridium</taxon>
    </lineage>
</organism>
<keyword evidence="5 7" id="KW-1133">Transmembrane helix</keyword>
<comment type="similarity">
    <text evidence="2">Belongs to the major facilitator superfamily.</text>
</comment>
<evidence type="ECO:0000256" key="5">
    <source>
        <dbReference type="ARBA" id="ARBA00022989"/>
    </source>
</evidence>
<evidence type="ECO:0000256" key="2">
    <source>
        <dbReference type="ARBA" id="ARBA00008335"/>
    </source>
</evidence>
<keyword evidence="6 7" id="KW-0472">Membrane</keyword>
<dbReference type="InterPro" id="IPR011701">
    <property type="entry name" value="MFS"/>
</dbReference>
<keyword evidence="4 7" id="KW-0812">Transmembrane</keyword>
<feature type="transmembrane region" description="Helical" evidence="7">
    <location>
        <begin position="86"/>
        <end position="104"/>
    </location>
</feature>
<evidence type="ECO:0000313" key="10">
    <source>
        <dbReference type="Proteomes" id="UP000580568"/>
    </source>
</evidence>
<dbReference type="InterPro" id="IPR051788">
    <property type="entry name" value="MFS_Transporter"/>
</dbReference>
<feature type="transmembrane region" description="Helical" evidence="7">
    <location>
        <begin position="345"/>
        <end position="368"/>
    </location>
</feature>
<dbReference type="SUPFAM" id="SSF103473">
    <property type="entry name" value="MFS general substrate transporter"/>
    <property type="match status" value="1"/>
</dbReference>
<evidence type="ECO:0000256" key="1">
    <source>
        <dbReference type="ARBA" id="ARBA00004651"/>
    </source>
</evidence>
<dbReference type="Proteomes" id="UP000580568">
    <property type="component" value="Unassembled WGS sequence"/>
</dbReference>
<evidence type="ECO:0000256" key="6">
    <source>
        <dbReference type="ARBA" id="ARBA00023136"/>
    </source>
</evidence>
<feature type="transmembrane region" description="Helical" evidence="7">
    <location>
        <begin position="12"/>
        <end position="34"/>
    </location>
</feature>
<dbReference type="PROSITE" id="PS50850">
    <property type="entry name" value="MFS"/>
    <property type="match status" value="1"/>
</dbReference>
<feature type="transmembrane region" description="Helical" evidence="7">
    <location>
        <begin position="287"/>
        <end position="306"/>
    </location>
</feature>
<name>A0A6V8SIW2_9CLOT</name>
<keyword evidence="3" id="KW-0813">Transport</keyword>
<dbReference type="GO" id="GO:0022857">
    <property type="term" value="F:transmembrane transporter activity"/>
    <property type="evidence" value="ECO:0007669"/>
    <property type="project" value="InterPro"/>
</dbReference>
<sequence>MEQKINYKKYYITAFVLYLNYFIHGIGVSILAQYKQQFAAQWGAKLLANGTYDVSSVVMVIAALGLGRLVALPFAGPLSDKIGRRFSALIGISSYIIYLVGIALSPNASVAYLCALVGGIANSFLDTGVIPACMEILVESTGLASILTKLFISIGQLGLPMMIGYVAANHMSYKTLFFVMSALFIVIAILVSFMPMPKSSSESNGQTKQESLFQKIRSVKFTPTSIALILIGFTCTSTFQLWLNCIQEFAKSTGLKNPSVIQSYYSIGTIVAVILTAVLVKQTIKPVRILVVYPLIAMIMLIIVYVVKTPQITLIGGFVIGFSAAGGVLQLAVSTINDMFPKIKGIITSIIMIASSAANYAVLSVAGALTKSFGVNGPKYVLLLNIGITFVGVLLALYVNMSYRKVSVEKNSARA</sequence>
<feature type="domain" description="Major facilitator superfamily (MFS) profile" evidence="8">
    <location>
        <begin position="13"/>
        <end position="404"/>
    </location>
</feature>
<comment type="subcellular location">
    <subcellularLocation>
        <location evidence="1">Cell membrane</location>
        <topology evidence="1">Multi-pass membrane protein</topology>
    </subcellularLocation>
</comment>
<dbReference type="Pfam" id="PF07690">
    <property type="entry name" value="MFS_1"/>
    <property type="match status" value="1"/>
</dbReference>
<dbReference type="PANTHER" id="PTHR23514:SF3">
    <property type="entry name" value="BYPASS OF STOP CODON PROTEIN 6"/>
    <property type="match status" value="1"/>
</dbReference>
<dbReference type="InterPro" id="IPR020846">
    <property type="entry name" value="MFS_dom"/>
</dbReference>
<dbReference type="AlphaFoldDB" id="A0A6V8SIW2"/>
<keyword evidence="10" id="KW-1185">Reference proteome</keyword>
<gene>
    <name evidence="9" type="ORF">bsdtw1_00895</name>
</gene>
<dbReference type="PANTHER" id="PTHR23514">
    <property type="entry name" value="BYPASS OF STOP CODON PROTEIN 6"/>
    <property type="match status" value="1"/>
</dbReference>
<dbReference type="InterPro" id="IPR005829">
    <property type="entry name" value="Sugar_transporter_CS"/>
</dbReference>
<accession>A0A6V8SIW2</accession>
<reference evidence="9 10" key="1">
    <citation type="submission" date="2020-07" db="EMBL/GenBank/DDBJ databases">
        <title>A new beta-1,3-glucan-decomposing anaerobic bacterium isolated from anoxic soil subjected to biological soil disinfestation.</title>
        <authorList>
            <person name="Ueki A."/>
            <person name="Tonouchi A."/>
        </authorList>
    </citation>
    <scope>NUCLEOTIDE SEQUENCE [LARGE SCALE GENOMIC DNA]</scope>
    <source>
        <strain evidence="9 10">TW1</strain>
    </source>
</reference>
<feature type="transmembrane region" description="Helical" evidence="7">
    <location>
        <begin position="110"/>
        <end position="134"/>
    </location>
</feature>
<feature type="transmembrane region" description="Helical" evidence="7">
    <location>
        <begin position="221"/>
        <end position="243"/>
    </location>
</feature>
<evidence type="ECO:0000256" key="7">
    <source>
        <dbReference type="SAM" id="Phobius"/>
    </source>
</evidence>
<feature type="transmembrane region" description="Helical" evidence="7">
    <location>
        <begin position="173"/>
        <end position="193"/>
    </location>
</feature>
<protein>
    <submittedName>
        <fullName evidence="9">Inner membrane transport protein YdiN</fullName>
    </submittedName>
</protein>
<evidence type="ECO:0000256" key="4">
    <source>
        <dbReference type="ARBA" id="ARBA00022692"/>
    </source>
</evidence>
<feature type="transmembrane region" description="Helical" evidence="7">
    <location>
        <begin position="54"/>
        <end position="74"/>
    </location>
</feature>
<comment type="caution">
    <text evidence="9">The sequence shown here is derived from an EMBL/GenBank/DDBJ whole genome shotgun (WGS) entry which is preliminary data.</text>
</comment>
<dbReference type="Gene3D" id="1.20.1250.20">
    <property type="entry name" value="MFS general substrate transporter like domains"/>
    <property type="match status" value="2"/>
</dbReference>
<dbReference type="EMBL" id="BLZR01000001">
    <property type="protein sequence ID" value="GFP74833.1"/>
    <property type="molecule type" value="Genomic_DNA"/>
</dbReference>
<feature type="transmembrane region" description="Helical" evidence="7">
    <location>
        <begin position="312"/>
        <end position="333"/>
    </location>
</feature>
<evidence type="ECO:0000313" key="9">
    <source>
        <dbReference type="EMBL" id="GFP74833.1"/>
    </source>
</evidence>
<dbReference type="GO" id="GO:0005886">
    <property type="term" value="C:plasma membrane"/>
    <property type="evidence" value="ECO:0007669"/>
    <property type="project" value="UniProtKB-SubCell"/>
</dbReference>
<proteinExistence type="inferred from homology"/>